<sequence length="218" mass="24699">MAMCKGFSRAFYENTQKVVRKTVAEKKPWKQELNLFLRNYRATPHSSTNVPPATLLFPHPIRTRLPEIPHMSSDSTVHTTAQTNDKKAKKRMQLNFNRKETTRKHMFGIGDLVLVRVDGHVGKGKTPYKPKPYKVTSVKGSMVSTSRNGRMVTRHASHFKLFTGMDVDTDSELDDVFVTTPPDQGTSFMMILDLQNEDLISGISSEISVLFNPRWGGM</sequence>
<proteinExistence type="predicted"/>
<dbReference type="InterPro" id="IPR050951">
    <property type="entry name" value="Retrovirus_Pol_polyprotein"/>
</dbReference>
<evidence type="ECO:0000313" key="1">
    <source>
        <dbReference type="EMBL" id="KAJ8050490.1"/>
    </source>
</evidence>
<dbReference type="PANTHER" id="PTHR37984">
    <property type="entry name" value="PROTEIN CBG26694"/>
    <property type="match status" value="1"/>
</dbReference>
<organism evidence="1 2">
    <name type="scientific">Holothuria leucospilota</name>
    <name type="common">Black long sea cucumber</name>
    <name type="synonym">Mertensiothuria leucospilota</name>
    <dbReference type="NCBI Taxonomy" id="206669"/>
    <lineage>
        <taxon>Eukaryota</taxon>
        <taxon>Metazoa</taxon>
        <taxon>Echinodermata</taxon>
        <taxon>Eleutherozoa</taxon>
        <taxon>Echinozoa</taxon>
        <taxon>Holothuroidea</taxon>
        <taxon>Aspidochirotacea</taxon>
        <taxon>Aspidochirotida</taxon>
        <taxon>Holothuriidae</taxon>
        <taxon>Holothuria</taxon>
    </lineage>
</organism>
<dbReference type="OrthoDB" id="6104117at2759"/>
<reference evidence="1" key="1">
    <citation type="submission" date="2021-10" db="EMBL/GenBank/DDBJ databases">
        <title>Tropical sea cucumber genome reveals ecological adaptation and Cuvierian tubules defense mechanism.</title>
        <authorList>
            <person name="Chen T."/>
        </authorList>
    </citation>
    <scope>NUCLEOTIDE SEQUENCE</scope>
    <source>
        <strain evidence="1">Nanhai2018</strain>
        <tissue evidence="1">Muscle</tissue>
    </source>
</reference>
<accession>A0A9Q1HLH3</accession>
<protein>
    <submittedName>
        <fullName evidence="1">Uncharacterized protein</fullName>
    </submittedName>
</protein>
<keyword evidence="2" id="KW-1185">Reference proteome</keyword>
<comment type="caution">
    <text evidence="1">The sequence shown here is derived from an EMBL/GenBank/DDBJ whole genome shotgun (WGS) entry which is preliminary data.</text>
</comment>
<dbReference type="PANTHER" id="PTHR37984:SF5">
    <property type="entry name" value="PROTEIN NYNRIN-LIKE"/>
    <property type="match status" value="1"/>
</dbReference>
<dbReference type="Proteomes" id="UP001152320">
    <property type="component" value="Chromosome 1"/>
</dbReference>
<dbReference type="AlphaFoldDB" id="A0A9Q1HLH3"/>
<gene>
    <name evidence="1" type="ORF">HOLleu_03715</name>
</gene>
<evidence type="ECO:0000313" key="2">
    <source>
        <dbReference type="Proteomes" id="UP001152320"/>
    </source>
</evidence>
<dbReference type="EMBL" id="JAIZAY010000001">
    <property type="protein sequence ID" value="KAJ8050490.1"/>
    <property type="molecule type" value="Genomic_DNA"/>
</dbReference>
<name>A0A9Q1HLH3_HOLLE</name>